<organism evidence="4 5">
    <name type="scientific">Achromobacter anxifer</name>
    <dbReference type="NCBI Taxonomy" id="1287737"/>
    <lineage>
        <taxon>Bacteria</taxon>
        <taxon>Pseudomonadati</taxon>
        <taxon>Pseudomonadota</taxon>
        <taxon>Betaproteobacteria</taxon>
        <taxon>Burkholderiales</taxon>
        <taxon>Alcaligenaceae</taxon>
        <taxon>Achromobacter</taxon>
    </lineage>
</organism>
<evidence type="ECO:0000313" key="4">
    <source>
        <dbReference type="EMBL" id="CAB3898907.1"/>
    </source>
</evidence>
<keyword evidence="1" id="KW-0285">Flavoprotein</keyword>
<keyword evidence="2 4" id="KW-0560">Oxidoreductase</keyword>
<dbReference type="EC" id="1.-.-.-" evidence="4"/>
<name>A0A6S7E794_9BURK</name>
<accession>A0A6S7E794</accession>
<dbReference type="Gene3D" id="3.20.20.70">
    <property type="entry name" value="Aldolase class I"/>
    <property type="match status" value="1"/>
</dbReference>
<dbReference type="CDD" id="cd02803">
    <property type="entry name" value="OYE_like_FMN_family"/>
    <property type="match status" value="1"/>
</dbReference>
<dbReference type="Proteomes" id="UP000494117">
    <property type="component" value="Unassembled WGS sequence"/>
</dbReference>
<proteinExistence type="predicted"/>
<dbReference type="PANTHER" id="PTHR43656">
    <property type="entry name" value="BINDING OXIDOREDUCTASE, PUTATIVE (AFU_ORTHOLOGUE AFUA_2G08260)-RELATED"/>
    <property type="match status" value="1"/>
</dbReference>
<dbReference type="GO" id="GO:0010181">
    <property type="term" value="F:FMN binding"/>
    <property type="evidence" value="ECO:0007669"/>
    <property type="project" value="InterPro"/>
</dbReference>
<evidence type="ECO:0000256" key="2">
    <source>
        <dbReference type="ARBA" id="ARBA00023002"/>
    </source>
</evidence>
<keyword evidence="5" id="KW-1185">Reference proteome</keyword>
<evidence type="ECO:0000313" key="5">
    <source>
        <dbReference type="Proteomes" id="UP000494117"/>
    </source>
</evidence>
<dbReference type="InterPro" id="IPR013785">
    <property type="entry name" value="Aldolase_TIM"/>
</dbReference>
<dbReference type="RefSeq" id="WP_175208894.1">
    <property type="nucleotide sequence ID" value="NZ_CADILG010000034.1"/>
</dbReference>
<sequence>MGAPDHRLDDAAHAGLFTPLRLDRGLNLANRLAVAPMTRVSATADGRATPQMADYYAAYAAGGFGLVITEGIYTDKAHAQGYLFQPGLADDAQRDAWRAVVDRVHAQGGRIIAQLMHAGALSQGNPHCGTTKGPSAVQPKGQQMAFYRGDGPYRMPEAMSDEDIAGAIDGFAQAARRAREAGFDGVEIHGANGYLLDQFLTSHTNLREDRYGGSLDNRLRLTVEVIQAVRQSTGQRFVVGVRSSQGKVNDFTHKWEGGAADAAQIFGTLGAQPIDYLHTTEFEAWRPAFGEQGPSLAALARQHVPVPVLANGSLHDPAQADGMMARSEADFVSLGRGALTHSDWPARLRAGETLEAFDRGLLAPIADLANAARHREERSRAVEGVSAAGG</sequence>
<reference evidence="4 5" key="1">
    <citation type="submission" date="2020-04" db="EMBL/GenBank/DDBJ databases">
        <authorList>
            <person name="De Canck E."/>
        </authorList>
    </citation>
    <scope>NUCLEOTIDE SEQUENCE [LARGE SCALE GENOMIC DNA]</scope>
    <source>
        <strain evidence="4 5">LMG 26858</strain>
    </source>
</reference>
<dbReference type="EMBL" id="CADILG010000034">
    <property type="protein sequence ID" value="CAB3898907.1"/>
    <property type="molecule type" value="Genomic_DNA"/>
</dbReference>
<dbReference type="AlphaFoldDB" id="A0A6S7E794"/>
<dbReference type="InterPro" id="IPR051799">
    <property type="entry name" value="NADH_flavin_oxidoreductase"/>
</dbReference>
<evidence type="ECO:0000256" key="1">
    <source>
        <dbReference type="ARBA" id="ARBA00022630"/>
    </source>
</evidence>
<feature type="domain" description="NADH:flavin oxidoreductase/NADH oxidase N-terminal" evidence="3">
    <location>
        <begin position="16"/>
        <end position="352"/>
    </location>
</feature>
<dbReference type="GO" id="GO:0016491">
    <property type="term" value="F:oxidoreductase activity"/>
    <property type="evidence" value="ECO:0007669"/>
    <property type="project" value="UniProtKB-KW"/>
</dbReference>
<dbReference type="SUPFAM" id="SSF51395">
    <property type="entry name" value="FMN-linked oxidoreductases"/>
    <property type="match status" value="1"/>
</dbReference>
<dbReference type="InterPro" id="IPR001155">
    <property type="entry name" value="OxRdtase_FMN_N"/>
</dbReference>
<dbReference type="PANTHER" id="PTHR43656:SF2">
    <property type="entry name" value="BINDING OXIDOREDUCTASE, PUTATIVE (AFU_ORTHOLOGUE AFUA_2G08260)-RELATED"/>
    <property type="match status" value="1"/>
</dbReference>
<protein>
    <submittedName>
        <fullName evidence="4">NADH oxidase</fullName>
        <ecNumber evidence="4">1.-.-.-</ecNumber>
    </submittedName>
</protein>
<evidence type="ECO:0000259" key="3">
    <source>
        <dbReference type="Pfam" id="PF00724"/>
    </source>
</evidence>
<dbReference type="Pfam" id="PF00724">
    <property type="entry name" value="Oxidored_FMN"/>
    <property type="match status" value="1"/>
</dbReference>
<gene>
    <name evidence="4" type="ORF">LMG26858_04125</name>
</gene>